<reference evidence="2" key="1">
    <citation type="submission" date="2025-08" db="UniProtKB">
        <authorList>
            <consortium name="Ensembl"/>
        </authorList>
    </citation>
    <scope>IDENTIFICATION</scope>
</reference>
<dbReference type="PRINTS" id="PR01407">
    <property type="entry name" value="BUTYPHLNCDUF"/>
</dbReference>
<proteinExistence type="predicted"/>
<reference evidence="2" key="2">
    <citation type="submission" date="2025-09" db="UniProtKB">
        <authorList>
            <consortium name="Ensembl"/>
        </authorList>
    </citation>
    <scope>IDENTIFICATION</scope>
</reference>
<dbReference type="InterPro" id="IPR043136">
    <property type="entry name" value="B30.2/SPRY_sf"/>
</dbReference>
<name>A0A8C6UBX5_9GOBI</name>
<dbReference type="InterPro" id="IPR006574">
    <property type="entry name" value="PRY"/>
</dbReference>
<dbReference type="SMART" id="SM00589">
    <property type="entry name" value="PRY"/>
    <property type="match status" value="1"/>
</dbReference>
<dbReference type="PANTHER" id="PTHR24103">
    <property type="entry name" value="E3 UBIQUITIN-PROTEIN LIGASE TRIM"/>
    <property type="match status" value="1"/>
</dbReference>
<dbReference type="SUPFAM" id="SSF49899">
    <property type="entry name" value="Concanavalin A-like lectins/glucanases"/>
    <property type="match status" value="1"/>
</dbReference>
<protein>
    <recommendedName>
        <fullName evidence="1">SPRY-associated domain-containing protein</fullName>
    </recommendedName>
</protein>
<evidence type="ECO:0000259" key="1">
    <source>
        <dbReference type="SMART" id="SM00589"/>
    </source>
</evidence>
<dbReference type="InterPro" id="IPR003879">
    <property type="entry name" value="Butyrophylin_SPRY"/>
</dbReference>
<accession>A0A8C6UBX5</accession>
<evidence type="ECO:0000313" key="3">
    <source>
        <dbReference type="Proteomes" id="UP000694523"/>
    </source>
</evidence>
<evidence type="ECO:0000313" key="2">
    <source>
        <dbReference type="Ensembl" id="ENSNMLP00000032853.1"/>
    </source>
</evidence>
<dbReference type="AlphaFoldDB" id="A0A8C6UBX5"/>
<dbReference type="InterPro" id="IPR050143">
    <property type="entry name" value="TRIM/RBCC"/>
</dbReference>
<sequence length="155" mass="17456">KLLQLLCYQTNFPAWNGQGESQVHYQPVLLDPNTAARSLYLSEDLSRVKHGETEHQQAPDNPERFSFFAEVLGSEGWIIGVAKESVNTKEEIFDPEVGLWCLDLKDGEFKDVVSSVGLMVTNTDHCLTHDNSTQNLNFNGQMSLTDVHSRKRSCD</sequence>
<dbReference type="Ensembl" id="ENSNMLT00000036570.1">
    <property type="protein sequence ID" value="ENSNMLP00000032853.1"/>
    <property type="gene ID" value="ENSNMLG00000020495.1"/>
</dbReference>
<dbReference type="InterPro" id="IPR013320">
    <property type="entry name" value="ConA-like_dom_sf"/>
</dbReference>
<dbReference type="Gene3D" id="2.60.120.920">
    <property type="match status" value="2"/>
</dbReference>
<feature type="domain" description="SPRY-associated" evidence="1">
    <location>
        <begin position="25"/>
        <end position="78"/>
    </location>
</feature>
<dbReference type="Pfam" id="PF13765">
    <property type="entry name" value="PRY"/>
    <property type="match status" value="1"/>
</dbReference>
<keyword evidence="3" id="KW-1185">Reference proteome</keyword>
<organism evidence="2 3">
    <name type="scientific">Neogobius melanostomus</name>
    <name type="common">round goby</name>
    <dbReference type="NCBI Taxonomy" id="47308"/>
    <lineage>
        <taxon>Eukaryota</taxon>
        <taxon>Metazoa</taxon>
        <taxon>Chordata</taxon>
        <taxon>Craniata</taxon>
        <taxon>Vertebrata</taxon>
        <taxon>Euteleostomi</taxon>
        <taxon>Actinopterygii</taxon>
        <taxon>Neopterygii</taxon>
        <taxon>Teleostei</taxon>
        <taxon>Neoteleostei</taxon>
        <taxon>Acanthomorphata</taxon>
        <taxon>Gobiaria</taxon>
        <taxon>Gobiiformes</taxon>
        <taxon>Gobioidei</taxon>
        <taxon>Gobiidae</taxon>
        <taxon>Benthophilinae</taxon>
        <taxon>Neogobiini</taxon>
        <taxon>Neogobius</taxon>
    </lineage>
</organism>
<dbReference type="Proteomes" id="UP000694523">
    <property type="component" value="Unplaced"/>
</dbReference>